<dbReference type="AlphaFoldDB" id="A0ABD1PA53"/>
<gene>
    <name evidence="1" type="ORF">Adt_44193</name>
</gene>
<dbReference type="EMBL" id="JBFOLK010000014">
    <property type="protein sequence ID" value="KAL2460773.1"/>
    <property type="molecule type" value="Genomic_DNA"/>
</dbReference>
<name>A0ABD1PA53_9LAMI</name>
<dbReference type="Proteomes" id="UP001604336">
    <property type="component" value="Unassembled WGS sequence"/>
</dbReference>
<evidence type="ECO:0000313" key="1">
    <source>
        <dbReference type="EMBL" id="KAL2460773.1"/>
    </source>
</evidence>
<keyword evidence="2" id="KW-1185">Reference proteome</keyword>
<evidence type="ECO:0000313" key="2">
    <source>
        <dbReference type="Proteomes" id="UP001604336"/>
    </source>
</evidence>
<sequence>MAKDGGRPVETANCGDWEIYVWGGLRILTFSGKFSLATLPLNRRAASSYTLTAASVVSKVPSRTLAALCGSLIFAAHLPRGLCLTPLYLLLLSLVSSFEVLVISACGGCATEVVVAAPP</sequence>
<comment type="caution">
    <text evidence="1">The sequence shown here is derived from an EMBL/GenBank/DDBJ whole genome shotgun (WGS) entry which is preliminary data.</text>
</comment>
<organism evidence="1 2">
    <name type="scientific">Abeliophyllum distichum</name>
    <dbReference type="NCBI Taxonomy" id="126358"/>
    <lineage>
        <taxon>Eukaryota</taxon>
        <taxon>Viridiplantae</taxon>
        <taxon>Streptophyta</taxon>
        <taxon>Embryophyta</taxon>
        <taxon>Tracheophyta</taxon>
        <taxon>Spermatophyta</taxon>
        <taxon>Magnoliopsida</taxon>
        <taxon>eudicotyledons</taxon>
        <taxon>Gunneridae</taxon>
        <taxon>Pentapetalae</taxon>
        <taxon>asterids</taxon>
        <taxon>lamiids</taxon>
        <taxon>Lamiales</taxon>
        <taxon>Oleaceae</taxon>
        <taxon>Forsythieae</taxon>
        <taxon>Abeliophyllum</taxon>
    </lineage>
</organism>
<proteinExistence type="predicted"/>
<protein>
    <submittedName>
        <fullName evidence="1">Uncharacterized protein</fullName>
    </submittedName>
</protein>
<reference evidence="2" key="1">
    <citation type="submission" date="2024-07" db="EMBL/GenBank/DDBJ databases">
        <title>Two chromosome-level genome assemblies of Korean endemic species Abeliophyllum distichum and Forsythia ovata (Oleaceae).</title>
        <authorList>
            <person name="Jang H."/>
        </authorList>
    </citation>
    <scope>NUCLEOTIDE SEQUENCE [LARGE SCALE GENOMIC DNA]</scope>
</reference>
<accession>A0ABD1PA53</accession>